<dbReference type="AlphaFoldDB" id="A0A382QKE8"/>
<protein>
    <submittedName>
        <fullName evidence="1">Uncharacterized protein</fullName>
    </submittedName>
</protein>
<evidence type="ECO:0000313" key="1">
    <source>
        <dbReference type="EMBL" id="SVC86004.1"/>
    </source>
</evidence>
<name>A0A382QKE8_9ZZZZ</name>
<reference evidence="1" key="1">
    <citation type="submission" date="2018-05" db="EMBL/GenBank/DDBJ databases">
        <authorList>
            <person name="Lanie J.A."/>
            <person name="Ng W.-L."/>
            <person name="Kazmierczak K.M."/>
            <person name="Andrzejewski T.M."/>
            <person name="Davidsen T.M."/>
            <person name="Wayne K.J."/>
            <person name="Tettelin H."/>
            <person name="Glass J.I."/>
            <person name="Rusch D."/>
            <person name="Podicherti R."/>
            <person name="Tsui H.-C.T."/>
            <person name="Winkler M.E."/>
        </authorList>
    </citation>
    <scope>NUCLEOTIDE SEQUENCE</scope>
</reference>
<gene>
    <name evidence="1" type="ORF">METZ01_LOCUS338858</name>
</gene>
<dbReference type="EMBL" id="UINC01115174">
    <property type="protein sequence ID" value="SVC86004.1"/>
    <property type="molecule type" value="Genomic_DNA"/>
</dbReference>
<accession>A0A382QKE8</accession>
<sequence>MPRVEGYVITGIFELGKNLYAQHCDSKGNQQWLKYKEETHSWKKGKYVTGGCEGWND</sequence>
<organism evidence="1">
    <name type="scientific">marine metagenome</name>
    <dbReference type="NCBI Taxonomy" id="408172"/>
    <lineage>
        <taxon>unclassified sequences</taxon>
        <taxon>metagenomes</taxon>
        <taxon>ecological metagenomes</taxon>
    </lineage>
</organism>
<proteinExistence type="predicted"/>